<reference evidence="1" key="1">
    <citation type="journal article" date="2013" name="PLoS ONE">
        <title>Metagenomic insights into the carbohydrate-active enzymes carried by the microorganisms adhering to solid digesta in the rumen of cows.</title>
        <authorList>
            <person name="Wang L."/>
            <person name="Hatem A."/>
            <person name="Catalyurek U.V."/>
            <person name="Morrison M."/>
            <person name="Yu Z."/>
        </authorList>
    </citation>
    <scope>NUCLEOTIDE SEQUENCE</scope>
</reference>
<name>W0FN63_9BACT</name>
<dbReference type="AlphaFoldDB" id="W0FN63"/>
<proteinExistence type="predicted"/>
<dbReference type="EMBL" id="KC246789">
    <property type="protein sequence ID" value="AHF24257.1"/>
    <property type="molecule type" value="Genomic_DNA"/>
</dbReference>
<accession>W0FN63</accession>
<protein>
    <submittedName>
        <fullName evidence="1">Uncharacterized protein</fullName>
    </submittedName>
</protein>
<organism evidence="1">
    <name type="scientific">uncultured bacterium Contig1770</name>
    <dbReference type="NCBI Taxonomy" id="1393510"/>
    <lineage>
        <taxon>Bacteria</taxon>
        <taxon>environmental samples</taxon>
    </lineage>
</organism>
<evidence type="ECO:0000313" key="1">
    <source>
        <dbReference type="EMBL" id="AHF24257.1"/>
    </source>
</evidence>
<sequence>MSHMETQKLRQLIQERDLPFVENGDNETLWANQNGSMYFNMRETEQGLTVKAFVKKVNTAEQLVDVTLGETCRNDSHIFPAKEFICSVCGAVTKIERVKPRFCQCCGRKVVQE</sequence>